<evidence type="ECO:0000313" key="1">
    <source>
        <dbReference type="EMBL" id="PIA36493.1"/>
    </source>
</evidence>
<gene>
    <name evidence="1" type="ORF">AQUCO_03400413v1</name>
</gene>
<dbReference type="AlphaFoldDB" id="A0A2G5CZ03"/>
<dbReference type="Proteomes" id="UP000230069">
    <property type="component" value="Unassembled WGS sequence"/>
</dbReference>
<dbReference type="OrthoDB" id="423541at2759"/>
<name>A0A2G5CZ03_AQUCA</name>
<accession>A0A2G5CZ03</accession>
<dbReference type="EMBL" id="KZ305051">
    <property type="protein sequence ID" value="PIA36493.1"/>
    <property type="molecule type" value="Genomic_DNA"/>
</dbReference>
<protein>
    <submittedName>
        <fullName evidence="1">Uncharacterized protein</fullName>
    </submittedName>
</protein>
<organism evidence="1 2">
    <name type="scientific">Aquilegia coerulea</name>
    <name type="common">Rocky mountain columbine</name>
    <dbReference type="NCBI Taxonomy" id="218851"/>
    <lineage>
        <taxon>Eukaryota</taxon>
        <taxon>Viridiplantae</taxon>
        <taxon>Streptophyta</taxon>
        <taxon>Embryophyta</taxon>
        <taxon>Tracheophyta</taxon>
        <taxon>Spermatophyta</taxon>
        <taxon>Magnoliopsida</taxon>
        <taxon>Ranunculales</taxon>
        <taxon>Ranunculaceae</taxon>
        <taxon>Thalictroideae</taxon>
        <taxon>Aquilegia</taxon>
    </lineage>
</organism>
<keyword evidence="2" id="KW-1185">Reference proteome</keyword>
<reference evidence="1 2" key="1">
    <citation type="submission" date="2017-09" db="EMBL/GenBank/DDBJ databases">
        <title>WGS assembly of Aquilegia coerulea Goldsmith.</title>
        <authorList>
            <person name="Hodges S."/>
            <person name="Kramer E."/>
            <person name="Nordborg M."/>
            <person name="Tomkins J."/>
            <person name="Borevitz J."/>
            <person name="Derieg N."/>
            <person name="Yan J."/>
            <person name="Mihaltcheva S."/>
            <person name="Hayes R.D."/>
            <person name="Rokhsar D."/>
        </authorList>
    </citation>
    <scope>NUCLEOTIDE SEQUENCE [LARGE SCALE GENOMIC DNA]</scope>
    <source>
        <strain evidence="2">cv. Goldsmith</strain>
    </source>
</reference>
<evidence type="ECO:0000313" key="2">
    <source>
        <dbReference type="Proteomes" id="UP000230069"/>
    </source>
</evidence>
<sequence>MMTMFNYIYLCSHFSNPIMSLLSMLYNVASGRENDHRVLRQFQIGLGALLQNTHLFNNVFWELPRLVQHFG</sequence>
<dbReference type="InParanoid" id="A0A2G5CZ03"/>
<proteinExistence type="predicted"/>